<reference evidence="1" key="1">
    <citation type="submission" date="2023-07" db="EMBL/GenBank/DDBJ databases">
        <title>Black Yeasts Isolated from many extreme environments.</title>
        <authorList>
            <person name="Coleine C."/>
            <person name="Stajich J.E."/>
            <person name="Selbmann L."/>
        </authorList>
    </citation>
    <scope>NUCLEOTIDE SEQUENCE</scope>
    <source>
        <strain evidence="1">CCFEE 5714</strain>
    </source>
</reference>
<keyword evidence="2" id="KW-1185">Reference proteome</keyword>
<gene>
    <name evidence="1" type="ORF">LTR37_015124</name>
</gene>
<name>A0ACC3MRH8_9PEZI</name>
<comment type="caution">
    <text evidence="1">The sequence shown here is derived from an EMBL/GenBank/DDBJ whole genome shotgun (WGS) entry which is preliminary data.</text>
</comment>
<protein>
    <submittedName>
        <fullName evidence="1">Uncharacterized protein</fullName>
    </submittedName>
</protein>
<evidence type="ECO:0000313" key="1">
    <source>
        <dbReference type="EMBL" id="KAK3702010.1"/>
    </source>
</evidence>
<sequence length="156" mass="16619">MGARLSQPRGPDGMSEGSVATKSPPPPSPKRPFPRQINSRTIAAPVAAFTMACILFVYARTSIRAAKANAQRHRDADSSGEGLSLFNENRRRHGVDKRLEGGGNTVTELVSEARAQLMGSKKKTGGAEKAAGGSGRSEEEERLRAMRGTRSGQKDA</sequence>
<evidence type="ECO:0000313" key="2">
    <source>
        <dbReference type="Proteomes" id="UP001281147"/>
    </source>
</evidence>
<accession>A0ACC3MRH8</accession>
<proteinExistence type="predicted"/>
<dbReference type="Proteomes" id="UP001281147">
    <property type="component" value="Unassembled WGS sequence"/>
</dbReference>
<dbReference type="EMBL" id="JAUTXU010000166">
    <property type="protein sequence ID" value="KAK3702010.1"/>
    <property type="molecule type" value="Genomic_DNA"/>
</dbReference>
<organism evidence="1 2">
    <name type="scientific">Vermiconidia calcicola</name>
    <dbReference type="NCBI Taxonomy" id="1690605"/>
    <lineage>
        <taxon>Eukaryota</taxon>
        <taxon>Fungi</taxon>
        <taxon>Dikarya</taxon>
        <taxon>Ascomycota</taxon>
        <taxon>Pezizomycotina</taxon>
        <taxon>Dothideomycetes</taxon>
        <taxon>Dothideomycetidae</taxon>
        <taxon>Mycosphaerellales</taxon>
        <taxon>Extremaceae</taxon>
        <taxon>Vermiconidia</taxon>
    </lineage>
</organism>